<protein>
    <recommendedName>
        <fullName evidence="7">Glutathione S-transferase</fullName>
    </recommendedName>
</protein>
<dbReference type="EMBL" id="JARPUR010000004">
    <property type="protein sequence ID" value="KAK4877092.1"/>
    <property type="molecule type" value="Genomic_DNA"/>
</dbReference>
<dbReference type="InterPro" id="IPR004045">
    <property type="entry name" value="Glutathione_S-Trfase_N"/>
</dbReference>
<dbReference type="InterPro" id="IPR040079">
    <property type="entry name" value="Glutathione_S-Trfase"/>
</dbReference>
<dbReference type="InterPro" id="IPR004046">
    <property type="entry name" value="GST_C"/>
</dbReference>
<dbReference type="InterPro" id="IPR036249">
    <property type="entry name" value="Thioredoxin-like_sf"/>
</dbReference>
<feature type="domain" description="GST C-terminal" evidence="4">
    <location>
        <begin position="86"/>
        <end position="213"/>
    </location>
</feature>
<evidence type="ECO:0000313" key="5">
    <source>
        <dbReference type="EMBL" id="KAK4877092.1"/>
    </source>
</evidence>
<accession>A0AAN7P5G6</accession>
<dbReference type="Gene3D" id="1.20.1050.10">
    <property type="match status" value="1"/>
</dbReference>
<keyword evidence="6" id="KW-1185">Reference proteome</keyword>
<comment type="caution">
    <text evidence="5">The sequence shown here is derived from an EMBL/GenBank/DDBJ whole genome shotgun (WGS) entry which is preliminary data.</text>
</comment>
<dbReference type="PROSITE" id="PS50405">
    <property type="entry name" value="GST_CTER"/>
    <property type="match status" value="1"/>
</dbReference>
<evidence type="ECO:0000259" key="3">
    <source>
        <dbReference type="PROSITE" id="PS50404"/>
    </source>
</evidence>
<dbReference type="PANTHER" id="PTHR43969">
    <property type="entry name" value="GLUTATHIONE S TRANSFERASE D10, ISOFORM A-RELATED"/>
    <property type="match status" value="1"/>
</dbReference>
<sequence length="215" mass="24665">MAPKLYMKYMSPPCRAVLTVARAIDLELEIIEVDDAFMRGPDILKLNPQHTIPILEDEDFILWESHAINAYLIGKYAKDDALYPSDLQQRAVIDQRMHFESGVLFPRFLDAFMPIIMGLTTQITDKCFERLDEACEFLNAFLEDRTWLAGEDVTVADASMLCTMTAIEMAIPIDSEKFPRLADWLQRGKELDFFTAVNEEILARMGEFIKKKLGM</sequence>
<evidence type="ECO:0000313" key="6">
    <source>
        <dbReference type="Proteomes" id="UP001353858"/>
    </source>
</evidence>
<dbReference type="InterPro" id="IPR010987">
    <property type="entry name" value="Glutathione-S-Trfase_C-like"/>
</dbReference>
<evidence type="ECO:0000256" key="2">
    <source>
        <dbReference type="RuleBase" id="RU003494"/>
    </source>
</evidence>
<name>A0AAN7P5G6_9COLE</name>
<evidence type="ECO:0000259" key="4">
    <source>
        <dbReference type="PROSITE" id="PS50405"/>
    </source>
</evidence>
<dbReference type="Gene3D" id="3.40.30.10">
    <property type="entry name" value="Glutaredoxin"/>
    <property type="match status" value="1"/>
</dbReference>
<proteinExistence type="inferred from homology"/>
<dbReference type="SFLD" id="SFLDS00019">
    <property type="entry name" value="Glutathione_Transferase_(cytos"/>
    <property type="match status" value="1"/>
</dbReference>
<dbReference type="PROSITE" id="PS50404">
    <property type="entry name" value="GST_NTER"/>
    <property type="match status" value="1"/>
</dbReference>
<dbReference type="FunFam" id="3.40.30.10:FF:000034">
    <property type="entry name" value="glutathione S-transferase 1"/>
    <property type="match status" value="1"/>
</dbReference>
<dbReference type="PANTHER" id="PTHR43969:SF8">
    <property type="entry name" value="GLUTATHIONE S TRANSFERASE E13, ISOFORM A-RELATED"/>
    <property type="match status" value="1"/>
</dbReference>
<dbReference type="GO" id="GO:0006749">
    <property type="term" value="P:glutathione metabolic process"/>
    <property type="evidence" value="ECO:0007669"/>
    <property type="project" value="TreeGrafter"/>
</dbReference>
<organism evidence="5 6">
    <name type="scientific">Aquatica leii</name>
    <dbReference type="NCBI Taxonomy" id="1421715"/>
    <lineage>
        <taxon>Eukaryota</taxon>
        <taxon>Metazoa</taxon>
        <taxon>Ecdysozoa</taxon>
        <taxon>Arthropoda</taxon>
        <taxon>Hexapoda</taxon>
        <taxon>Insecta</taxon>
        <taxon>Pterygota</taxon>
        <taxon>Neoptera</taxon>
        <taxon>Endopterygota</taxon>
        <taxon>Coleoptera</taxon>
        <taxon>Polyphaga</taxon>
        <taxon>Elateriformia</taxon>
        <taxon>Elateroidea</taxon>
        <taxon>Lampyridae</taxon>
        <taxon>Luciolinae</taxon>
        <taxon>Aquatica</taxon>
    </lineage>
</organism>
<reference evidence="6" key="1">
    <citation type="submission" date="2023-01" db="EMBL/GenBank/DDBJ databases">
        <title>Key to firefly adult light organ development and bioluminescence: homeobox transcription factors regulate luciferase expression and transportation to peroxisome.</title>
        <authorList>
            <person name="Fu X."/>
        </authorList>
    </citation>
    <scope>NUCLEOTIDE SEQUENCE [LARGE SCALE GENOMIC DNA]</scope>
</reference>
<dbReference type="CDD" id="cd03177">
    <property type="entry name" value="GST_C_Delta_Epsilon"/>
    <property type="match status" value="1"/>
</dbReference>
<dbReference type="SUPFAM" id="SSF47616">
    <property type="entry name" value="GST C-terminal domain-like"/>
    <property type="match status" value="1"/>
</dbReference>
<dbReference type="Proteomes" id="UP001353858">
    <property type="component" value="Unassembled WGS sequence"/>
</dbReference>
<dbReference type="SFLD" id="SFLDG01153">
    <property type="entry name" value="Main.4:_Theta-like"/>
    <property type="match status" value="1"/>
</dbReference>
<feature type="domain" description="GST N-terminal" evidence="3">
    <location>
        <begin position="1"/>
        <end position="80"/>
    </location>
</feature>
<dbReference type="FunFam" id="1.20.1050.10:FF:000007">
    <property type="entry name" value="Glutathione S-transferase 1-1"/>
    <property type="match status" value="1"/>
</dbReference>
<dbReference type="AlphaFoldDB" id="A0AAN7P5G6"/>
<dbReference type="SFLD" id="SFLDG00358">
    <property type="entry name" value="Main_(cytGST)"/>
    <property type="match status" value="1"/>
</dbReference>
<comment type="similarity">
    <text evidence="2">Belongs to the GST superfamily.</text>
</comment>
<dbReference type="Pfam" id="PF00043">
    <property type="entry name" value="GST_C"/>
    <property type="match status" value="1"/>
</dbReference>
<dbReference type="GO" id="GO:0004364">
    <property type="term" value="F:glutathione transferase activity"/>
    <property type="evidence" value="ECO:0007669"/>
    <property type="project" value="TreeGrafter"/>
</dbReference>
<dbReference type="Pfam" id="PF02798">
    <property type="entry name" value="GST_N"/>
    <property type="match status" value="1"/>
</dbReference>
<dbReference type="SUPFAM" id="SSF52833">
    <property type="entry name" value="Thioredoxin-like"/>
    <property type="match status" value="1"/>
</dbReference>
<gene>
    <name evidence="5" type="ORF">RN001_009598</name>
</gene>
<comment type="subunit">
    <text evidence="1">Homodimer.</text>
</comment>
<dbReference type="InterPro" id="IPR036282">
    <property type="entry name" value="Glutathione-S-Trfase_C_sf"/>
</dbReference>
<evidence type="ECO:0008006" key="7">
    <source>
        <dbReference type="Google" id="ProtNLM"/>
    </source>
</evidence>
<evidence type="ECO:0000256" key="1">
    <source>
        <dbReference type="ARBA" id="ARBA00011738"/>
    </source>
</evidence>